<proteinExistence type="predicted"/>
<evidence type="ECO:0000313" key="2">
    <source>
        <dbReference type="EMBL" id="PWL08980.1"/>
    </source>
</evidence>
<dbReference type="RefSeq" id="WP_095608657.1">
    <property type="nucleotide sequence ID" value="NZ_CAUHCB010000002.1"/>
</dbReference>
<dbReference type="EMBL" id="LWMS01000003">
    <property type="protein sequence ID" value="PWL08980.1"/>
    <property type="molecule type" value="Genomic_DNA"/>
</dbReference>
<dbReference type="InterPro" id="IPR021079">
    <property type="entry name" value="MeOH-cob_MeTrfase_bsu"/>
</dbReference>
<evidence type="ECO:0000313" key="3">
    <source>
        <dbReference type="Proteomes" id="UP000217528"/>
    </source>
</evidence>
<sequence>MVLKRFTKMETKSVNDLVFGQAANPVEYGFDVKLGVGEVIPNIKVAPAEGSETSVEGMVATCKNIAFSACDRAAAIGLPTLQIEQEHVAQQTKSAEISAKTTAVQVEQLEELHDKYGTKASLMSTIADIREEDMGGLRGSDFDVKMDESFEACAENGASILCVETIGGKVVSDYGIARGDIRAILYGIGVLGSIDMGYMWPKIVDIASKYDYCVPGGDTDCAQANTAMFLGGGLTSKNVSHTLAAITRAIAGARSLVAIECGATGPTKDCGYENPIVKAIGGVPICAEGKNATCAHSDLMGNLAAAVVDCWSNESVYNREEMGGPTTGVWLQSLGYECALMNTATKMGEEETLRDMYTLADKYRDPQALVIAYDNAYRIGESIVADGEDIYLRSRAAALEACDIINEAVDAKKMYLTRFERDTLDSAQKTIEQLPEEQDKFVKTCIKRYGRKVKEHDPSQYEL</sequence>
<keyword evidence="1" id="KW-0489">Methyltransferase</keyword>
<dbReference type="GO" id="GO:0008168">
    <property type="term" value="F:methyltransferase activity"/>
    <property type="evidence" value="ECO:0007669"/>
    <property type="project" value="UniProtKB-KW"/>
</dbReference>
<organism evidence="1 3">
    <name type="scientific">Methanosphaera cuniculi</name>
    <dbReference type="NCBI Taxonomy" id="1077256"/>
    <lineage>
        <taxon>Archaea</taxon>
        <taxon>Methanobacteriati</taxon>
        <taxon>Methanobacteriota</taxon>
        <taxon>Methanomada group</taxon>
        <taxon>Methanobacteria</taxon>
        <taxon>Methanobacteriales</taxon>
        <taxon>Methanobacteriaceae</taxon>
        <taxon>Methanosphaera</taxon>
    </lineage>
</organism>
<name>A0A2A2HD78_9EURY</name>
<reference evidence="2 4" key="1">
    <citation type="submission" date="2016-04" db="EMBL/GenBank/DDBJ databases">
        <title>Genome sequence of Methanosphaera cuniculi DSM 4103.</title>
        <authorList>
            <person name="Poehlein A."/>
            <person name="Seedorf H."/>
            <person name="Daniel R."/>
        </authorList>
    </citation>
    <scope>NUCLEOTIDE SEQUENCE [LARGE SCALE GENOMIC DNA]</scope>
    <source>
        <strain evidence="2 4">DSM 4103</strain>
    </source>
</reference>
<dbReference type="NCBIfam" id="NF040651">
    <property type="entry name" value="MtaB_Meth"/>
    <property type="match status" value="1"/>
</dbReference>
<evidence type="ECO:0000313" key="4">
    <source>
        <dbReference type="Proteomes" id="UP000246004"/>
    </source>
</evidence>
<accession>A0A2A2HD78</accession>
<dbReference type="Proteomes" id="UP000246004">
    <property type="component" value="Unassembled WGS sequence"/>
</dbReference>
<dbReference type="AlphaFoldDB" id="A0A2A2HD78"/>
<comment type="caution">
    <text evidence="1">The sequence shown here is derived from an EMBL/GenBank/DDBJ whole genome shotgun (WGS) entry which is preliminary data.</text>
</comment>
<dbReference type="OrthoDB" id="122537at2157"/>
<evidence type="ECO:0000313" key="1">
    <source>
        <dbReference type="EMBL" id="PAV07288.1"/>
    </source>
</evidence>
<dbReference type="GO" id="GO:0032259">
    <property type="term" value="P:methylation"/>
    <property type="evidence" value="ECO:0007669"/>
    <property type="project" value="UniProtKB-KW"/>
</dbReference>
<protein>
    <submittedName>
        <fullName evidence="1">Methanol-5-hydroxybenzimidazolylcobamide methyltransferase</fullName>
    </submittedName>
    <submittedName>
        <fullName evidence="2">Methanol-cobalamin methyltransferase B subunit</fullName>
    </submittedName>
</protein>
<dbReference type="Pfam" id="PF12176">
    <property type="entry name" value="MtaB"/>
    <property type="match status" value="1"/>
</dbReference>
<dbReference type="EMBL" id="LMVN01000019">
    <property type="protein sequence ID" value="PAV07288.1"/>
    <property type="molecule type" value="Genomic_DNA"/>
</dbReference>
<dbReference type="Proteomes" id="UP000217528">
    <property type="component" value="Unassembled WGS sequence"/>
</dbReference>
<reference evidence="1 3" key="2">
    <citation type="journal article" date="2017" name="BMC Genomics">
        <title>Genomic analysis of methanogenic archaea reveals a shift towards energy conservation.</title>
        <authorList>
            <person name="Gilmore S.P."/>
            <person name="Henske J.K."/>
            <person name="Sexton J.A."/>
            <person name="Solomon K.V."/>
            <person name="Seppala S."/>
            <person name="Yoo J.I."/>
            <person name="Huyett L.M."/>
            <person name="Pressman A."/>
            <person name="Cogan J.Z."/>
            <person name="Kivenson V."/>
            <person name="Peng X."/>
            <person name="Tan Y."/>
            <person name="Valentine D.L."/>
            <person name="O'Malley M.A."/>
        </authorList>
    </citation>
    <scope>NUCLEOTIDE SEQUENCE [LARGE SCALE GENOMIC DNA]</scope>
    <source>
        <strain evidence="1 3">1R-7</strain>
    </source>
</reference>
<keyword evidence="3" id="KW-1185">Reference proteome</keyword>
<gene>
    <name evidence="1" type="ORF">ASJ82_00115</name>
    <name evidence="2" type="ORF">MSCUN_01220</name>
</gene>
<keyword evidence="1" id="KW-0808">Transferase</keyword>